<dbReference type="SUPFAM" id="SSF90123">
    <property type="entry name" value="ABC transporter transmembrane region"/>
    <property type="match status" value="1"/>
</dbReference>
<dbReference type="Pfam" id="PF00664">
    <property type="entry name" value="ABC_membrane"/>
    <property type="match status" value="1"/>
</dbReference>
<feature type="transmembrane region" description="Helical" evidence="7">
    <location>
        <begin position="231"/>
        <end position="254"/>
    </location>
</feature>
<keyword evidence="3" id="KW-0547">Nucleotide-binding</keyword>
<dbReference type="RefSeq" id="WP_184786417.1">
    <property type="nucleotide sequence ID" value="NZ_BONT01000015.1"/>
</dbReference>
<feature type="domain" description="ABC transporter" evidence="8">
    <location>
        <begin position="324"/>
        <end position="551"/>
    </location>
</feature>
<gene>
    <name evidence="10" type="ORF">HNR73_001358</name>
</gene>
<dbReference type="AlphaFoldDB" id="A0A841FI38"/>
<evidence type="ECO:0000256" key="3">
    <source>
        <dbReference type="ARBA" id="ARBA00022741"/>
    </source>
</evidence>
<keyword evidence="6 7" id="KW-0472">Membrane</keyword>
<dbReference type="PANTHER" id="PTHR43394:SF1">
    <property type="entry name" value="ATP-BINDING CASSETTE SUB-FAMILY B MEMBER 10, MITOCHONDRIAL"/>
    <property type="match status" value="1"/>
</dbReference>
<keyword evidence="11" id="KW-1185">Reference proteome</keyword>
<accession>A0A841FI38</accession>
<dbReference type="GO" id="GO:0005524">
    <property type="term" value="F:ATP binding"/>
    <property type="evidence" value="ECO:0007669"/>
    <property type="project" value="UniProtKB-KW"/>
</dbReference>
<feature type="transmembrane region" description="Helical" evidence="7">
    <location>
        <begin position="52"/>
        <end position="85"/>
    </location>
</feature>
<dbReference type="Proteomes" id="UP000548476">
    <property type="component" value="Unassembled WGS sequence"/>
</dbReference>
<evidence type="ECO:0000256" key="2">
    <source>
        <dbReference type="ARBA" id="ARBA00022692"/>
    </source>
</evidence>
<keyword evidence="2 7" id="KW-0812">Transmembrane</keyword>
<proteinExistence type="predicted"/>
<reference evidence="10 11" key="1">
    <citation type="submission" date="2020-08" db="EMBL/GenBank/DDBJ databases">
        <title>Genomic Encyclopedia of Type Strains, Phase IV (KMG-IV): sequencing the most valuable type-strain genomes for metagenomic binning, comparative biology and taxonomic classification.</title>
        <authorList>
            <person name="Goeker M."/>
        </authorList>
    </citation>
    <scope>NUCLEOTIDE SEQUENCE [LARGE SCALE GENOMIC DNA]</scope>
    <source>
        <strain evidence="10 11">YIM 65646</strain>
    </source>
</reference>
<dbReference type="PANTHER" id="PTHR43394">
    <property type="entry name" value="ATP-DEPENDENT PERMEASE MDL1, MITOCHONDRIAL"/>
    <property type="match status" value="1"/>
</dbReference>
<dbReference type="InterPro" id="IPR027417">
    <property type="entry name" value="P-loop_NTPase"/>
</dbReference>
<feature type="transmembrane region" description="Helical" evidence="7">
    <location>
        <begin position="149"/>
        <end position="166"/>
    </location>
</feature>
<feature type="transmembrane region" description="Helical" evidence="7">
    <location>
        <begin position="274"/>
        <end position="292"/>
    </location>
</feature>
<dbReference type="CDD" id="cd03228">
    <property type="entry name" value="ABCC_MRP_Like"/>
    <property type="match status" value="1"/>
</dbReference>
<keyword evidence="5 7" id="KW-1133">Transmembrane helix</keyword>
<protein>
    <submittedName>
        <fullName evidence="10">ATP-binding cassette subfamily B protein</fullName>
    </submittedName>
</protein>
<evidence type="ECO:0000256" key="1">
    <source>
        <dbReference type="ARBA" id="ARBA00004651"/>
    </source>
</evidence>
<evidence type="ECO:0000256" key="5">
    <source>
        <dbReference type="ARBA" id="ARBA00022989"/>
    </source>
</evidence>
<evidence type="ECO:0000259" key="9">
    <source>
        <dbReference type="PROSITE" id="PS50929"/>
    </source>
</evidence>
<dbReference type="SMART" id="SM00382">
    <property type="entry name" value="AAA"/>
    <property type="match status" value="1"/>
</dbReference>
<feature type="transmembrane region" description="Helical" evidence="7">
    <location>
        <begin position="12"/>
        <end position="32"/>
    </location>
</feature>
<sequence length="555" mass="56925">MSVHGSIVRRGGAWLPVLAVSSLGGAAVSLALPAALGRAVDAIVAGSGARGALLLVTLLIAAGVAADLLDTFAGTLCVASTTVWLRRKVLGHLLDLPPATAARFDTGDLVSRVSGNAPQAAQSGIALVTVVAAAAPPVGSLVLLALIDWWTAAAFLAGLGVIALMLRTYTRRTTQAVADYQRVQGELAGRLTEALDGARTIAAAGTVAAERERILRGLPELHRFGRMTWRVLAGTGAKAAIVGPMVLMSVLAVGGLALAAHRITAGELFAAGQYAMQGAGLGGLTGVLGGLARARAGVRRMDEVLSEAPMSYGDRALPEGPGRLELRDVTVDESGRRVLDGVTLDLPGGTVVAVVGRSAAGKSTLAAVAARLRDPDAGTVSLDGVPLDRLDRGALREAVACAFERPVLVGETVGDAIGLGRGEGYVRRAAEAAYAHDWAGRLPDGYATALDAAPMSGGEAQRLGLARAWGARRVLVLDDAMSSVDTATEAQIREALTRDHGGRTRLIVTHRASTAARADLVVWLDGGEVAGLGSHEALWADPGYRAIFTVGEDRG</sequence>
<keyword evidence="4 10" id="KW-0067">ATP-binding</keyword>
<dbReference type="Gene3D" id="3.40.50.300">
    <property type="entry name" value="P-loop containing nucleotide triphosphate hydrolases"/>
    <property type="match status" value="1"/>
</dbReference>
<evidence type="ECO:0000313" key="10">
    <source>
        <dbReference type="EMBL" id="MBB6033508.1"/>
    </source>
</evidence>
<comment type="caution">
    <text evidence="10">The sequence shown here is derived from an EMBL/GenBank/DDBJ whole genome shotgun (WGS) entry which is preliminary data.</text>
</comment>
<comment type="subcellular location">
    <subcellularLocation>
        <location evidence="1">Cell membrane</location>
        <topology evidence="1">Multi-pass membrane protein</topology>
    </subcellularLocation>
</comment>
<organism evidence="10 11">
    <name type="scientific">Phytomonospora endophytica</name>
    <dbReference type="NCBI Taxonomy" id="714109"/>
    <lineage>
        <taxon>Bacteria</taxon>
        <taxon>Bacillati</taxon>
        <taxon>Actinomycetota</taxon>
        <taxon>Actinomycetes</taxon>
        <taxon>Micromonosporales</taxon>
        <taxon>Micromonosporaceae</taxon>
        <taxon>Phytomonospora</taxon>
    </lineage>
</organism>
<dbReference type="GO" id="GO:0016887">
    <property type="term" value="F:ATP hydrolysis activity"/>
    <property type="evidence" value="ECO:0007669"/>
    <property type="project" value="InterPro"/>
</dbReference>
<dbReference type="InterPro" id="IPR011527">
    <property type="entry name" value="ABC1_TM_dom"/>
</dbReference>
<dbReference type="PROSITE" id="PS00211">
    <property type="entry name" value="ABC_TRANSPORTER_1"/>
    <property type="match status" value="1"/>
</dbReference>
<evidence type="ECO:0000256" key="7">
    <source>
        <dbReference type="SAM" id="Phobius"/>
    </source>
</evidence>
<evidence type="ECO:0000259" key="8">
    <source>
        <dbReference type="PROSITE" id="PS50893"/>
    </source>
</evidence>
<dbReference type="Pfam" id="PF00005">
    <property type="entry name" value="ABC_tran"/>
    <property type="match status" value="1"/>
</dbReference>
<dbReference type="GO" id="GO:0015421">
    <property type="term" value="F:ABC-type oligopeptide transporter activity"/>
    <property type="evidence" value="ECO:0007669"/>
    <property type="project" value="TreeGrafter"/>
</dbReference>
<dbReference type="InterPro" id="IPR003439">
    <property type="entry name" value="ABC_transporter-like_ATP-bd"/>
</dbReference>
<evidence type="ECO:0000256" key="4">
    <source>
        <dbReference type="ARBA" id="ARBA00022840"/>
    </source>
</evidence>
<name>A0A841FI38_9ACTN</name>
<dbReference type="PROSITE" id="PS50893">
    <property type="entry name" value="ABC_TRANSPORTER_2"/>
    <property type="match status" value="1"/>
</dbReference>
<dbReference type="EMBL" id="JACHGT010000003">
    <property type="protein sequence ID" value="MBB6033508.1"/>
    <property type="molecule type" value="Genomic_DNA"/>
</dbReference>
<dbReference type="InterPro" id="IPR003593">
    <property type="entry name" value="AAA+_ATPase"/>
</dbReference>
<dbReference type="GO" id="GO:0005886">
    <property type="term" value="C:plasma membrane"/>
    <property type="evidence" value="ECO:0007669"/>
    <property type="project" value="UniProtKB-SubCell"/>
</dbReference>
<dbReference type="SUPFAM" id="SSF52540">
    <property type="entry name" value="P-loop containing nucleoside triphosphate hydrolases"/>
    <property type="match status" value="1"/>
</dbReference>
<dbReference type="PROSITE" id="PS50929">
    <property type="entry name" value="ABC_TM1F"/>
    <property type="match status" value="1"/>
</dbReference>
<evidence type="ECO:0000256" key="6">
    <source>
        <dbReference type="ARBA" id="ARBA00023136"/>
    </source>
</evidence>
<evidence type="ECO:0000313" key="11">
    <source>
        <dbReference type="Proteomes" id="UP000548476"/>
    </source>
</evidence>
<feature type="domain" description="ABC transmembrane type-1" evidence="9">
    <location>
        <begin position="17"/>
        <end position="280"/>
    </location>
</feature>
<dbReference type="InterPro" id="IPR039421">
    <property type="entry name" value="Type_1_exporter"/>
</dbReference>
<dbReference type="InterPro" id="IPR036640">
    <property type="entry name" value="ABC1_TM_sf"/>
</dbReference>
<dbReference type="Gene3D" id="1.20.1560.10">
    <property type="entry name" value="ABC transporter type 1, transmembrane domain"/>
    <property type="match status" value="1"/>
</dbReference>
<dbReference type="InterPro" id="IPR017871">
    <property type="entry name" value="ABC_transporter-like_CS"/>
</dbReference>